<keyword evidence="4 7" id="KW-0812">Transmembrane</keyword>
<dbReference type="PANTHER" id="PTHR48023:SF4">
    <property type="entry name" value="D-XYLOSE-PROTON SYMPORTER-LIKE 2"/>
    <property type="match status" value="1"/>
</dbReference>
<dbReference type="InterPro" id="IPR036259">
    <property type="entry name" value="MFS_trans_sf"/>
</dbReference>
<feature type="transmembrane region" description="Helical" evidence="7">
    <location>
        <begin position="107"/>
        <end position="130"/>
    </location>
</feature>
<keyword evidence="10" id="KW-1185">Reference proteome</keyword>
<evidence type="ECO:0000256" key="7">
    <source>
        <dbReference type="SAM" id="Phobius"/>
    </source>
</evidence>
<evidence type="ECO:0000313" key="9">
    <source>
        <dbReference type="EMBL" id="CAJ1376315.1"/>
    </source>
</evidence>
<dbReference type="InterPro" id="IPR020846">
    <property type="entry name" value="MFS_dom"/>
</dbReference>
<evidence type="ECO:0000256" key="1">
    <source>
        <dbReference type="ARBA" id="ARBA00004141"/>
    </source>
</evidence>
<comment type="caution">
    <text evidence="9">The sequence shown here is derived from an EMBL/GenBank/DDBJ whole genome shotgun (WGS) entry which is preliminary data.</text>
</comment>
<dbReference type="GO" id="GO:1904659">
    <property type="term" value="P:D-glucose transmembrane transport"/>
    <property type="evidence" value="ECO:0007669"/>
    <property type="project" value="TreeGrafter"/>
</dbReference>
<evidence type="ECO:0000256" key="6">
    <source>
        <dbReference type="ARBA" id="ARBA00023136"/>
    </source>
</evidence>
<dbReference type="EMBL" id="CAUJNA010000380">
    <property type="protein sequence ID" value="CAJ1376315.1"/>
    <property type="molecule type" value="Genomic_DNA"/>
</dbReference>
<feature type="domain" description="Major facilitator superfamily (MFS) profile" evidence="8">
    <location>
        <begin position="9"/>
        <end position="182"/>
    </location>
</feature>
<dbReference type="Proteomes" id="UP001178507">
    <property type="component" value="Unassembled WGS sequence"/>
</dbReference>
<evidence type="ECO:0000256" key="3">
    <source>
        <dbReference type="ARBA" id="ARBA00022448"/>
    </source>
</evidence>
<gene>
    <name evidence="9" type="ORF">EVOR1521_LOCUS5408</name>
</gene>
<dbReference type="PANTHER" id="PTHR48023">
    <property type="entry name" value="D-XYLOSE-PROTON SYMPORTER-LIKE 2"/>
    <property type="match status" value="1"/>
</dbReference>
<comment type="subcellular location">
    <subcellularLocation>
        <location evidence="1">Membrane</location>
        <topology evidence="1">Multi-pass membrane protein</topology>
    </subcellularLocation>
</comment>
<dbReference type="Pfam" id="PF00083">
    <property type="entry name" value="Sugar_tr"/>
    <property type="match status" value="1"/>
</dbReference>
<organism evidence="9 10">
    <name type="scientific">Effrenium voratum</name>
    <dbReference type="NCBI Taxonomy" id="2562239"/>
    <lineage>
        <taxon>Eukaryota</taxon>
        <taxon>Sar</taxon>
        <taxon>Alveolata</taxon>
        <taxon>Dinophyceae</taxon>
        <taxon>Suessiales</taxon>
        <taxon>Symbiodiniaceae</taxon>
        <taxon>Effrenium</taxon>
    </lineage>
</organism>
<comment type="similarity">
    <text evidence="2">Belongs to the major facilitator superfamily. Sugar transporter (TC 2.A.1.1) family.</text>
</comment>
<reference evidence="9" key="1">
    <citation type="submission" date="2023-08" db="EMBL/GenBank/DDBJ databases">
        <authorList>
            <person name="Chen Y."/>
            <person name="Shah S."/>
            <person name="Dougan E. K."/>
            <person name="Thang M."/>
            <person name="Chan C."/>
        </authorList>
    </citation>
    <scope>NUCLEOTIDE SEQUENCE</scope>
</reference>
<dbReference type="GO" id="GO:0016020">
    <property type="term" value="C:membrane"/>
    <property type="evidence" value="ECO:0007669"/>
    <property type="project" value="UniProtKB-SubCell"/>
</dbReference>
<proteinExistence type="inferred from homology"/>
<dbReference type="PROSITE" id="PS50850">
    <property type="entry name" value="MFS"/>
    <property type="match status" value="1"/>
</dbReference>
<accession>A0AA36HX06</accession>
<feature type="transmembrane region" description="Helical" evidence="7">
    <location>
        <begin position="67"/>
        <end position="87"/>
    </location>
</feature>
<dbReference type="InterPro" id="IPR050820">
    <property type="entry name" value="MFS_Sugar_Transporter"/>
</dbReference>
<sequence length="182" mass="19315">MGLQNVLAAFSVIATGGFLFGYIIGINGNVVTKGQLICPTDWTGPVGSWSSSGYGQCYALSAWDQGILSSLNLIGAVVSSAICFRYADTLGRKKEVQIGAALYMTGALLAALSPVLWGIYAAVPLGSLWLPKKAMLPDQRQSTLRFTSESATELDSAGQQQACFSLTTNKEGEPQDQCHSRI</sequence>
<evidence type="ECO:0000256" key="5">
    <source>
        <dbReference type="ARBA" id="ARBA00022989"/>
    </source>
</evidence>
<feature type="transmembrane region" description="Helical" evidence="7">
    <location>
        <begin position="6"/>
        <end position="25"/>
    </location>
</feature>
<evidence type="ECO:0000259" key="8">
    <source>
        <dbReference type="PROSITE" id="PS50850"/>
    </source>
</evidence>
<protein>
    <recommendedName>
        <fullName evidence="8">Major facilitator superfamily (MFS) profile domain-containing protein</fullName>
    </recommendedName>
</protein>
<dbReference type="InterPro" id="IPR005828">
    <property type="entry name" value="MFS_sugar_transport-like"/>
</dbReference>
<dbReference type="Gene3D" id="1.20.1250.20">
    <property type="entry name" value="MFS general substrate transporter like domains"/>
    <property type="match status" value="1"/>
</dbReference>
<dbReference type="SUPFAM" id="SSF103473">
    <property type="entry name" value="MFS general substrate transporter"/>
    <property type="match status" value="1"/>
</dbReference>
<keyword evidence="6 7" id="KW-0472">Membrane</keyword>
<keyword evidence="5 7" id="KW-1133">Transmembrane helix</keyword>
<dbReference type="GO" id="GO:0022857">
    <property type="term" value="F:transmembrane transporter activity"/>
    <property type="evidence" value="ECO:0007669"/>
    <property type="project" value="InterPro"/>
</dbReference>
<evidence type="ECO:0000256" key="4">
    <source>
        <dbReference type="ARBA" id="ARBA00022692"/>
    </source>
</evidence>
<dbReference type="AlphaFoldDB" id="A0AA36HX06"/>
<name>A0AA36HX06_9DINO</name>
<evidence type="ECO:0000256" key="2">
    <source>
        <dbReference type="ARBA" id="ARBA00010992"/>
    </source>
</evidence>
<evidence type="ECO:0000313" key="10">
    <source>
        <dbReference type="Proteomes" id="UP001178507"/>
    </source>
</evidence>
<keyword evidence="3" id="KW-0813">Transport</keyword>